<dbReference type="RefSeq" id="WP_184870784.1">
    <property type="nucleotide sequence ID" value="NZ_JACHEF010000001.1"/>
</dbReference>
<keyword evidence="2" id="KW-0964">Secreted</keyword>
<dbReference type="PRINTS" id="PR00313">
    <property type="entry name" value="CABNDNGRPT"/>
</dbReference>
<dbReference type="InterPro" id="IPR011049">
    <property type="entry name" value="Serralysin-like_metalloprot_C"/>
</dbReference>
<dbReference type="GO" id="GO:0005576">
    <property type="term" value="C:extracellular region"/>
    <property type="evidence" value="ECO:0007669"/>
    <property type="project" value="UniProtKB-SubCell"/>
</dbReference>
<comment type="subcellular location">
    <subcellularLocation>
        <location evidence="1">Secreted</location>
    </subcellularLocation>
</comment>
<dbReference type="Pfam" id="PF00353">
    <property type="entry name" value="HemolysinCabind"/>
    <property type="match status" value="9"/>
</dbReference>
<evidence type="ECO:0000256" key="2">
    <source>
        <dbReference type="ARBA" id="ARBA00022525"/>
    </source>
</evidence>
<organism evidence="3 4">
    <name type="scientific">Mesorhizobium sangaii</name>
    <dbReference type="NCBI Taxonomy" id="505389"/>
    <lineage>
        <taxon>Bacteria</taxon>
        <taxon>Pseudomonadati</taxon>
        <taxon>Pseudomonadota</taxon>
        <taxon>Alphaproteobacteria</taxon>
        <taxon>Hyphomicrobiales</taxon>
        <taxon>Phyllobacteriaceae</taxon>
        <taxon>Mesorhizobium</taxon>
    </lineage>
</organism>
<dbReference type="PROSITE" id="PS00330">
    <property type="entry name" value="HEMOLYSIN_CALCIUM"/>
    <property type="match status" value="2"/>
</dbReference>
<evidence type="ECO:0000256" key="1">
    <source>
        <dbReference type="ARBA" id="ARBA00004613"/>
    </source>
</evidence>
<proteinExistence type="predicted"/>
<dbReference type="InterPro" id="IPR001343">
    <property type="entry name" value="Hemolysn_Ca-bd"/>
</dbReference>
<dbReference type="EMBL" id="JACHEF010000001">
    <property type="protein sequence ID" value="MBB6407577.1"/>
    <property type="molecule type" value="Genomic_DNA"/>
</dbReference>
<accession>A0A841NX10</accession>
<dbReference type="InterPro" id="IPR050557">
    <property type="entry name" value="RTX_toxin/Mannuronan_C5-epim"/>
</dbReference>
<gene>
    <name evidence="3" type="ORF">HNQ71_000221</name>
</gene>
<evidence type="ECO:0008006" key="5">
    <source>
        <dbReference type="Google" id="ProtNLM"/>
    </source>
</evidence>
<dbReference type="InterPro" id="IPR018511">
    <property type="entry name" value="Hemolysin-typ_Ca-bd_CS"/>
</dbReference>
<name>A0A841NX10_9HYPH</name>
<dbReference type="GO" id="GO:0005509">
    <property type="term" value="F:calcium ion binding"/>
    <property type="evidence" value="ECO:0007669"/>
    <property type="project" value="InterPro"/>
</dbReference>
<keyword evidence="4" id="KW-1185">Reference proteome</keyword>
<reference evidence="3 4" key="1">
    <citation type="submission" date="2020-08" db="EMBL/GenBank/DDBJ databases">
        <title>Genomic Encyclopedia of Type Strains, Phase IV (KMG-IV): sequencing the most valuable type-strain genomes for metagenomic binning, comparative biology and taxonomic classification.</title>
        <authorList>
            <person name="Goeker M."/>
        </authorList>
    </citation>
    <scope>NUCLEOTIDE SEQUENCE [LARGE SCALE GENOMIC DNA]</scope>
    <source>
        <strain evidence="3 4">DSM 100039</strain>
    </source>
</reference>
<evidence type="ECO:0000313" key="4">
    <source>
        <dbReference type="Proteomes" id="UP000556329"/>
    </source>
</evidence>
<dbReference type="PANTHER" id="PTHR38340:SF1">
    <property type="entry name" value="S-LAYER PROTEIN"/>
    <property type="match status" value="1"/>
</dbReference>
<dbReference type="PANTHER" id="PTHR38340">
    <property type="entry name" value="S-LAYER PROTEIN"/>
    <property type="match status" value="1"/>
</dbReference>
<protein>
    <recommendedName>
        <fullName evidence="5">Calcium-binding protein</fullName>
    </recommendedName>
</protein>
<dbReference type="SUPFAM" id="SSF51120">
    <property type="entry name" value="beta-Roll"/>
    <property type="match status" value="5"/>
</dbReference>
<dbReference type="AlphaFoldDB" id="A0A841NX10"/>
<comment type="caution">
    <text evidence="3">The sequence shown here is derived from an EMBL/GenBank/DDBJ whole genome shotgun (WGS) entry which is preliminary data.</text>
</comment>
<sequence length="758" mass="77600">MAIINGTVGNDVNPDIQDLIGDDTINALAGNDFIRMAVGGNDQVNGGDGIDVVFYETYTSGLTINMQTGVVSDGLGNTDTLNSVEGLNASHFADNITMRNDGFYVFARAGNDIIHLGSNGGTVFAGSGTDTIIGGAGFDMVSYRDDSLDYGIDVDGGGIITHGATINLATGVVVDGWGFTDTLTSIEDAEGTQFADTITGTTGSNYLAGDDGADTINGGVSATVDDFDFLSGGNGNDTLTVVAGTVSGDQGNDRIIAQTSGNTDIDYVELRYDGATTAVVANLTAQARAGLAAGSNAIGFAIADGQGGVDRVSGIHAIDDTAFGDTFVVDASFTNTFDGYMDLYLGAGNDVVRFLAGAEGGRVNYNSADGAVLIDLQGGYARDMDDSNLFIGYDTLVGVNNARGTVFNDGLYGNAADNQMRGRGGNDVLMGHDGNDTLWGDERDGSSDLSYGNDSIYGEGGNDTLNGGRGADLLDGGTGADIMRGGGENDTYYVDNAGDQVIEVNGQGTDNVQAYISFNLSGQELENLALRSGASINGTGNSIANIITGNSGNNIIDGLGGADTMSGSTGNDTYYVDNAGDKVIELNGQGTDNVQAYVSFNLSGQELENLALRSTGNINGTGNSIANVITGNSGANVINGLLGNDTLSGSTGNDTFVFTTALNASTNVDRITDFSVVEDTIQVDNAIFTALGGNGTLTANQFVKNTTGLAGDSDDHIIYETDTGWLYYDSNGSAAGGSTHFATIAANLALTNADFVVV</sequence>
<dbReference type="Gene3D" id="2.150.10.10">
    <property type="entry name" value="Serralysin-like metalloprotease, C-terminal"/>
    <property type="match status" value="4"/>
</dbReference>
<evidence type="ECO:0000313" key="3">
    <source>
        <dbReference type="EMBL" id="MBB6407577.1"/>
    </source>
</evidence>
<dbReference type="Proteomes" id="UP000556329">
    <property type="component" value="Unassembled WGS sequence"/>
</dbReference>